<dbReference type="Pfam" id="PF13238">
    <property type="entry name" value="AAA_18"/>
    <property type="match status" value="1"/>
</dbReference>
<dbReference type="GO" id="GO:0046316">
    <property type="term" value="F:gluconokinase activity"/>
    <property type="evidence" value="ECO:0007669"/>
    <property type="project" value="UniProtKB-EC"/>
</dbReference>
<dbReference type="GO" id="GO:0005737">
    <property type="term" value="C:cytoplasm"/>
    <property type="evidence" value="ECO:0007669"/>
    <property type="project" value="TreeGrafter"/>
</dbReference>
<dbReference type="InterPro" id="IPR027417">
    <property type="entry name" value="P-loop_NTPase"/>
</dbReference>
<comment type="similarity">
    <text evidence="2 10">Belongs to the gluconokinase GntK/GntV family.</text>
</comment>
<sequence>MSHFKTRHLVIAGVSGCGKSTVGQALSDLTGFRYLDADDLHPKENVDKMSSGQPLTDEDRWPWLDVCASELSKAADGLILGCSALRRVYRDHLRSKSNLPELAFVHLSGDRDLLLSRLNDRKDHYMPPSLLTTQLDTLEPMQPDERGLVVNIDQSVDDIVQNIVDGFGS</sequence>
<dbReference type="PANTHER" id="PTHR43442">
    <property type="entry name" value="GLUCONOKINASE-RELATED"/>
    <property type="match status" value="1"/>
</dbReference>
<dbReference type="CDD" id="cd02021">
    <property type="entry name" value="GntK"/>
    <property type="match status" value="1"/>
</dbReference>
<name>A0A3N4UH27_9RHOB</name>
<evidence type="ECO:0000256" key="5">
    <source>
        <dbReference type="ARBA" id="ARBA00022741"/>
    </source>
</evidence>
<dbReference type="NCBIfam" id="TIGR01313">
    <property type="entry name" value="therm_gnt_kin"/>
    <property type="match status" value="1"/>
</dbReference>
<evidence type="ECO:0000256" key="3">
    <source>
        <dbReference type="ARBA" id="ARBA00012054"/>
    </source>
</evidence>
<evidence type="ECO:0000313" key="11">
    <source>
        <dbReference type="EMBL" id="RPE66561.1"/>
    </source>
</evidence>
<keyword evidence="12" id="KW-1185">Reference proteome</keyword>
<dbReference type="GO" id="GO:0005524">
    <property type="term" value="F:ATP binding"/>
    <property type="evidence" value="ECO:0007669"/>
    <property type="project" value="UniProtKB-KW"/>
</dbReference>
<evidence type="ECO:0000256" key="2">
    <source>
        <dbReference type="ARBA" id="ARBA00008420"/>
    </source>
</evidence>
<dbReference type="Gene3D" id="3.40.50.300">
    <property type="entry name" value="P-loop containing nucleotide triphosphate hydrolases"/>
    <property type="match status" value="1"/>
</dbReference>
<evidence type="ECO:0000256" key="8">
    <source>
        <dbReference type="ARBA" id="ARBA00023064"/>
    </source>
</evidence>
<evidence type="ECO:0000256" key="6">
    <source>
        <dbReference type="ARBA" id="ARBA00022777"/>
    </source>
</evidence>
<reference evidence="11 12" key="1">
    <citation type="submission" date="2018-11" db="EMBL/GenBank/DDBJ databases">
        <title>Genomic Encyclopedia of Type Strains, Phase IV (KMG-IV): sequencing the most valuable type-strain genomes for metagenomic binning, comparative biology and taxonomic classification.</title>
        <authorList>
            <person name="Goeker M."/>
        </authorList>
    </citation>
    <scope>NUCLEOTIDE SEQUENCE [LARGE SCALE GENOMIC DNA]</scope>
    <source>
        <strain evidence="11 12">DSM 104731</strain>
    </source>
</reference>
<evidence type="ECO:0000256" key="1">
    <source>
        <dbReference type="ARBA" id="ARBA00004761"/>
    </source>
</evidence>
<evidence type="ECO:0000313" key="12">
    <source>
        <dbReference type="Proteomes" id="UP000269689"/>
    </source>
</evidence>
<protein>
    <recommendedName>
        <fullName evidence="3 10">Gluconokinase</fullName>
        <ecNumber evidence="3 10">2.7.1.12</ecNumber>
    </recommendedName>
</protein>
<keyword evidence="8" id="KW-0311">Gluconate utilization</keyword>
<dbReference type="Proteomes" id="UP000269689">
    <property type="component" value="Unassembled WGS sequence"/>
</dbReference>
<dbReference type="GO" id="GO:0019521">
    <property type="term" value="P:D-gluconate metabolic process"/>
    <property type="evidence" value="ECO:0007669"/>
    <property type="project" value="UniProtKB-KW"/>
</dbReference>
<dbReference type="EMBL" id="RKQK01000003">
    <property type="protein sequence ID" value="RPE66561.1"/>
    <property type="molecule type" value="Genomic_DNA"/>
</dbReference>
<dbReference type="InterPro" id="IPR006001">
    <property type="entry name" value="Therm_gnt_kin"/>
</dbReference>
<evidence type="ECO:0000256" key="9">
    <source>
        <dbReference type="ARBA" id="ARBA00048090"/>
    </source>
</evidence>
<keyword evidence="7 10" id="KW-0067">ATP-binding</keyword>
<evidence type="ECO:0000256" key="7">
    <source>
        <dbReference type="ARBA" id="ARBA00022840"/>
    </source>
</evidence>
<dbReference type="AlphaFoldDB" id="A0A3N4UH27"/>
<keyword evidence="6 10" id="KW-0418">Kinase</keyword>
<evidence type="ECO:0000256" key="4">
    <source>
        <dbReference type="ARBA" id="ARBA00022679"/>
    </source>
</evidence>
<comment type="catalytic activity">
    <reaction evidence="9 10">
        <text>D-gluconate + ATP = 6-phospho-D-gluconate + ADP + H(+)</text>
        <dbReference type="Rhea" id="RHEA:19433"/>
        <dbReference type="ChEBI" id="CHEBI:15378"/>
        <dbReference type="ChEBI" id="CHEBI:18391"/>
        <dbReference type="ChEBI" id="CHEBI:30616"/>
        <dbReference type="ChEBI" id="CHEBI:58759"/>
        <dbReference type="ChEBI" id="CHEBI:456216"/>
        <dbReference type="EC" id="2.7.1.12"/>
    </reaction>
</comment>
<dbReference type="EC" id="2.7.1.12" evidence="3 10"/>
<dbReference type="PANTHER" id="PTHR43442:SF3">
    <property type="entry name" value="GLUCONOKINASE-RELATED"/>
    <property type="match status" value="1"/>
</dbReference>
<gene>
    <name evidence="11" type="ORF">EDD53_2265</name>
</gene>
<dbReference type="RefSeq" id="WP_211331615.1">
    <property type="nucleotide sequence ID" value="NZ_RKQK01000003.1"/>
</dbReference>
<proteinExistence type="inferred from homology"/>
<dbReference type="FunFam" id="3.40.50.300:FF:000522">
    <property type="entry name" value="Gluconokinase"/>
    <property type="match status" value="1"/>
</dbReference>
<comment type="caution">
    <text evidence="11">The sequence shown here is derived from an EMBL/GenBank/DDBJ whole genome shotgun (WGS) entry which is preliminary data.</text>
</comment>
<keyword evidence="4 10" id="KW-0808">Transferase</keyword>
<evidence type="ECO:0000256" key="10">
    <source>
        <dbReference type="RuleBase" id="RU363066"/>
    </source>
</evidence>
<dbReference type="SUPFAM" id="SSF52540">
    <property type="entry name" value="P-loop containing nucleoside triphosphate hydrolases"/>
    <property type="match status" value="1"/>
</dbReference>
<accession>A0A3N4UH27</accession>
<keyword evidence="5 10" id="KW-0547">Nucleotide-binding</keyword>
<comment type="pathway">
    <text evidence="1">Carbohydrate acid metabolism.</text>
</comment>
<organism evidence="11 12">
    <name type="scientific">Pacificibacter maritimus</name>
    <dbReference type="NCBI Taxonomy" id="762213"/>
    <lineage>
        <taxon>Bacteria</taxon>
        <taxon>Pseudomonadati</taxon>
        <taxon>Pseudomonadota</taxon>
        <taxon>Alphaproteobacteria</taxon>
        <taxon>Rhodobacterales</taxon>
        <taxon>Roseobacteraceae</taxon>
        <taxon>Pacificibacter</taxon>
    </lineage>
</organism>